<accession>A0A369MMJ5</accession>
<evidence type="ECO:0000313" key="2">
    <source>
        <dbReference type="Proteomes" id="UP000253970"/>
    </source>
</evidence>
<name>A0A369MMJ5_EGGLN</name>
<dbReference type="EMBL" id="PPTU01000004">
    <property type="protein sequence ID" value="RDB72186.1"/>
    <property type="molecule type" value="Genomic_DNA"/>
</dbReference>
<dbReference type="RefSeq" id="WP_114533092.1">
    <property type="nucleotide sequence ID" value="NZ_JADNER010000011.1"/>
</dbReference>
<protein>
    <submittedName>
        <fullName evidence="1">HipA domain-containing protein</fullName>
    </submittedName>
</protein>
<comment type="caution">
    <text evidence="1">The sequence shown here is derived from an EMBL/GenBank/DDBJ whole genome shotgun (WGS) entry which is preliminary data.</text>
</comment>
<gene>
    <name evidence="1" type="ORF">C1875_03830</name>
</gene>
<reference evidence="1 2" key="1">
    <citation type="journal article" date="2018" name="Elife">
        <title>Discovery and characterization of a prevalent human gut bacterial enzyme sufficient for the inactivation of a family of plant toxins.</title>
        <authorList>
            <person name="Koppel N."/>
            <person name="Bisanz J.E."/>
            <person name="Pandelia M.E."/>
            <person name="Turnbaugh P.J."/>
            <person name="Balskus E.P."/>
        </authorList>
    </citation>
    <scope>NUCLEOTIDE SEQUENCE [LARGE SCALE GENOMIC DNA]</scope>
    <source>
        <strain evidence="1 2">W1 BHI 6</strain>
    </source>
</reference>
<dbReference type="AlphaFoldDB" id="A0A369MMJ5"/>
<evidence type="ECO:0000313" key="1">
    <source>
        <dbReference type="EMBL" id="RDB72186.1"/>
    </source>
</evidence>
<organism evidence="1 2">
    <name type="scientific">Eggerthella lenta</name>
    <name type="common">Eubacterium lentum</name>
    <dbReference type="NCBI Taxonomy" id="84112"/>
    <lineage>
        <taxon>Bacteria</taxon>
        <taxon>Bacillati</taxon>
        <taxon>Actinomycetota</taxon>
        <taxon>Coriobacteriia</taxon>
        <taxon>Eggerthellales</taxon>
        <taxon>Eggerthellaceae</taxon>
        <taxon>Eggerthella</taxon>
    </lineage>
</organism>
<dbReference type="Proteomes" id="UP000253970">
    <property type="component" value="Unassembled WGS sequence"/>
</dbReference>
<sequence>MKIVDLRDCPASGLFYGGRAGQKEGILVDGVPWIAKYPRTTRDLQGKNLPPYTSSPVSEHLGARIYASLGIPVHETMLGYRNGKIVCACKDFTFPGKRLFEFKDIKNALSDDDGGFDSAPSDGESVFLGDVLATIETSDLLRSVPGVLERFWDMFVVDAFIKNPGRSNGNWGVLMDASFSYELAPVYDLGSSLFGKRGDSLARRRMLDESDIDQDAFGTNVSCYRLPSNDGRGASIHPFSYMAQTVNPDLDAAIKRFMGSVDMGRIDALIDSVPAEAYGRPIMSEAVRASHKLLLRRRIDEGFAPLLARIVEREG</sequence>
<dbReference type="CDD" id="cd17792">
    <property type="entry name" value="CtkA"/>
    <property type="match status" value="1"/>
</dbReference>
<proteinExistence type="predicted"/>
<dbReference type="Gene3D" id="1.10.1070.20">
    <property type="match status" value="1"/>
</dbReference>
<dbReference type="Gene3D" id="3.30.200.120">
    <property type="match status" value="1"/>
</dbReference>